<dbReference type="AlphaFoldDB" id="A0AB38A3Z7"/>
<organism evidence="1 2">
    <name type="scientific">Trichococcus collinsii</name>
    <dbReference type="NCBI Taxonomy" id="157076"/>
    <lineage>
        <taxon>Bacteria</taxon>
        <taxon>Bacillati</taxon>
        <taxon>Bacillota</taxon>
        <taxon>Bacilli</taxon>
        <taxon>Lactobacillales</taxon>
        <taxon>Carnobacteriaceae</taxon>
        <taxon>Trichococcus</taxon>
    </lineage>
</organism>
<evidence type="ECO:0000313" key="1">
    <source>
        <dbReference type="EMBL" id="SEA96203.1"/>
    </source>
</evidence>
<sequence>MILLIDVLRNKYVGCFKNIKEAMAYAKEEGIQTVTWETVKE</sequence>
<accession>A0AB38A3Z7</accession>
<gene>
    <name evidence="1" type="ORF">SAMN04488525_11338</name>
</gene>
<keyword evidence="2" id="KW-1185">Reference proteome</keyword>
<reference evidence="1 2" key="1">
    <citation type="submission" date="2016-10" db="EMBL/GenBank/DDBJ databases">
        <authorList>
            <person name="Varghese N."/>
            <person name="Submissions S."/>
        </authorList>
    </citation>
    <scope>NUCLEOTIDE SEQUENCE [LARGE SCALE GENOMIC DNA]</scope>
    <source>
        <strain evidence="1 2">DSM 14526</strain>
    </source>
</reference>
<protein>
    <submittedName>
        <fullName evidence="1">Uncharacterized protein</fullName>
    </submittedName>
</protein>
<dbReference type="Proteomes" id="UP000199042">
    <property type="component" value="Unassembled WGS sequence"/>
</dbReference>
<name>A0AB38A3Z7_9LACT</name>
<comment type="caution">
    <text evidence="1">The sequence shown here is derived from an EMBL/GenBank/DDBJ whole genome shotgun (WGS) entry which is preliminary data.</text>
</comment>
<proteinExistence type="predicted"/>
<dbReference type="EMBL" id="FNQH01000013">
    <property type="protein sequence ID" value="SEA96203.1"/>
    <property type="molecule type" value="Genomic_DNA"/>
</dbReference>
<evidence type="ECO:0000313" key="2">
    <source>
        <dbReference type="Proteomes" id="UP000199042"/>
    </source>
</evidence>
<dbReference type="RefSeq" id="WP_256327922.1">
    <property type="nucleotide sequence ID" value="NZ_FJNA01000005.1"/>
</dbReference>